<name>A0ABP0UV87_9BRYO</name>
<keyword evidence="20" id="KW-1185">Reference proteome</keyword>
<dbReference type="PROSITE" id="PS00108">
    <property type="entry name" value="PROTEIN_KINASE_ST"/>
    <property type="match status" value="1"/>
</dbReference>
<accession>A0ABP0UV87</accession>
<reference evidence="19" key="1">
    <citation type="submission" date="2024-02" db="EMBL/GenBank/DDBJ databases">
        <authorList>
            <consortium name="ELIXIR-Norway"/>
            <consortium name="Elixir Norway"/>
        </authorList>
    </citation>
    <scope>NUCLEOTIDE SEQUENCE</scope>
</reference>
<dbReference type="PROSITE" id="PS50011">
    <property type="entry name" value="PROTEIN_KINASE_DOM"/>
    <property type="match status" value="1"/>
</dbReference>
<sequence>MGLDHKQVSSMSFAASRIRNSTTGSGRIMLSRFQTIVLAALFVLQCCIYVRLTWAQPGFLSLDCGSTSATAYNDHNNITWVPDTGYIFTGEVYQKVQYQQSSISEPAWASMRYFPENRTKSCYVLPALPFQTYLIRATFYYSTFLPSPPTIKVEVEAELACVVDFPSILPSNAADPVLQCEVILSATTDTFYVCLAPYTPTDVPFISALELRALDTTSMYTDVQNAYLYDTRRETLGTSFSETIIRYPNDKYDRQWFSRDVLQGAVDPNASIINTTNAVVVSTASDVDMVPELAMQTAYEWAPGTGFNFTFASFESDMTVRNYYVALYFAEIDPRAANKNESRIFDLFLNGQLAVPNISVAALAGGMYSTLEISVKNVTFSSTGTIQLIPHVDSTLGAILNAYEIYLLAEPVPLRTAAADAFAIENIKNALNLTTWTGDPCVYTPYNWITCTSNSTNRNEIPPNIVSVELTNYNLTGTIPDALSNLTMLTTLWLDDNSLQGPIPESLSALTNLVSLRLSNNELTGSIPTWLESLNLQELILSNNNFSGMIPPGLLKKANLSFQYSGNPYLCISTTTCSAHFSPSPSPTIAPPPNPSPNHIAAIVGAIVGGLVVAIATTLVLVYYFCCCKTTNNNHSEGEMAIAEMQSPGPQKPYGTVAQEYSFVEVMSATNNFSKVLGEGSFGVVYYGKLPSGQEVAVKRLSTTSLQGAKEFFTEVDLLTKVHHKNLVSLVGFCNTEKEQILIYEYMSNGSVCESLYGTPKAYNNPINWKTRLNIALNAAQGLEYLHTGCKHPIIHRDIKPSNILLSSKMVAKVADFGISKMNVNESASYVSTQVKGTAGYLDPEYYTNEQLTTKSDVFSFGVVLLELICGRKSINVELPPSKRQLTNWVRSHLQAGLIHPIVDQALGNQFNVESMWKVAEIAMRSVEPYGAHRPTMMQVVADLREAMEIEENANPSNLANPTHQTISRTLLEGNFTSHESLDHMVGDNSLTPSASSKVDIDSGPHAR</sequence>
<dbReference type="Gene3D" id="3.30.200.20">
    <property type="entry name" value="Phosphorylase Kinase, domain 1"/>
    <property type="match status" value="1"/>
</dbReference>
<keyword evidence="4" id="KW-0433">Leucine-rich repeat</keyword>
<keyword evidence="8 15" id="KW-0547">Nucleotide-binding</keyword>
<keyword evidence="11 17" id="KW-1133">Transmembrane helix</keyword>
<evidence type="ECO:0000313" key="19">
    <source>
        <dbReference type="EMBL" id="CAK9231242.1"/>
    </source>
</evidence>
<feature type="binding site" evidence="15">
    <location>
        <position position="699"/>
    </location>
    <ligand>
        <name>ATP</name>
        <dbReference type="ChEBI" id="CHEBI:30616"/>
    </ligand>
</feature>
<feature type="transmembrane region" description="Helical" evidence="17">
    <location>
        <begin position="600"/>
        <end position="626"/>
    </location>
</feature>
<evidence type="ECO:0000256" key="10">
    <source>
        <dbReference type="ARBA" id="ARBA00022840"/>
    </source>
</evidence>
<keyword evidence="3" id="KW-0723">Serine/threonine-protein kinase</keyword>
<evidence type="ECO:0000256" key="17">
    <source>
        <dbReference type="SAM" id="Phobius"/>
    </source>
</evidence>
<evidence type="ECO:0000259" key="18">
    <source>
        <dbReference type="PROSITE" id="PS50011"/>
    </source>
</evidence>
<comment type="subcellular location">
    <subcellularLocation>
        <location evidence="1">Membrane</location>
        <topology evidence="1">Single-pass membrane protein</topology>
    </subcellularLocation>
</comment>
<comment type="catalytic activity">
    <reaction evidence="13">
        <text>L-threonyl-[protein] + ATP = O-phospho-L-threonyl-[protein] + ADP + H(+)</text>
        <dbReference type="Rhea" id="RHEA:46608"/>
        <dbReference type="Rhea" id="RHEA-COMP:11060"/>
        <dbReference type="Rhea" id="RHEA-COMP:11605"/>
        <dbReference type="ChEBI" id="CHEBI:15378"/>
        <dbReference type="ChEBI" id="CHEBI:30013"/>
        <dbReference type="ChEBI" id="CHEBI:30616"/>
        <dbReference type="ChEBI" id="CHEBI:61977"/>
        <dbReference type="ChEBI" id="CHEBI:456216"/>
        <dbReference type="EC" id="2.7.11.1"/>
    </reaction>
</comment>
<evidence type="ECO:0000256" key="14">
    <source>
        <dbReference type="ARBA" id="ARBA00048679"/>
    </source>
</evidence>
<protein>
    <recommendedName>
        <fullName evidence="2">non-specific serine/threonine protein kinase</fullName>
        <ecNumber evidence="2">2.7.11.1</ecNumber>
    </recommendedName>
</protein>
<dbReference type="SUPFAM" id="SSF52058">
    <property type="entry name" value="L domain-like"/>
    <property type="match status" value="1"/>
</dbReference>
<feature type="domain" description="Protein kinase" evidence="18">
    <location>
        <begin position="671"/>
        <end position="948"/>
    </location>
</feature>
<keyword evidence="9" id="KW-0418">Kinase</keyword>
<dbReference type="SMART" id="SM00220">
    <property type="entry name" value="S_TKc"/>
    <property type="match status" value="1"/>
</dbReference>
<evidence type="ECO:0000256" key="4">
    <source>
        <dbReference type="ARBA" id="ARBA00022614"/>
    </source>
</evidence>
<keyword evidence="5" id="KW-0808">Transferase</keyword>
<evidence type="ECO:0000256" key="1">
    <source>
        <dbReference type="ARBA" id="ARBA00004167"/>
    </source>
</evidence>
<dbReference type="PANTHER" id="PTHR45631:SF68">
    <property type="entry name" value="REPEAT FAMILY PROTEIN, PUTATIVE, EXPRESSED-RELATED"/>
    <property type="match status" value="1"/>
</dbReference>
<evidence type="ECO:0000313" key="20">
    <source>
        <dbReference type="Proteomes" id="UP001497512"/>
    </source>
</evidence>
<feature type="region of interest" description="Disordered" evidence="16">
    <location>
        <begin position="982"/>
        <end position="1008"/>
    </location>
</feature>
<dbReference type="PANTHER" id="PTHR45631">
    <property type="entry name" value="OS07G0107800 PROTEIN-RELATED"/>
    <property type="match status" value="1"/>
</dbReference>
<dbReference type="InterPro" id="IPR011009">
    <property type="entry name" value="Kinase-like_dom_sf"/>
</dbReference>
<evidence type="ECO:0000256" key="6">
    <source>
        <dbReference type="ARBA" id="ARBA00022692"/>
    </source>
</evidence>
<evidence type="ECO:0000256" key="5">
    <source>
        <dbReference type="ARBA" id="ARBA00022679"/>
    </source>
</evidence>
<dbReference type="InterPro" id="IPR032675">
    <property type="entry name" value="LRR_dom_sf"/>
</dbReference>
<evidence type="ECO:0000256" key="9">
    <source>
        <dbReference type="ARBA" id="ARBA00022777"/>
    </source>
</evidence>
<dbReference type="Gene3D" id="2.60.120.430">
    <property type="entry name" value="Galactose-binding lectin"/>
    <property type="match status" value="1"/>
</dbReference>
<dbReference type="InterPro" id="IPR017441">
    <property type="entry name" value="Protein_kinase_ATP_BS"/>
</dbReference>
<evidence type="ECO:0000256" key="11">
    <source>
        <dbReference type="ARBA" id="ARBA00022989"/>
    </source>
</evidence>
<keyword evidence="10 15" id="KW-0067">ATP-binding</keyword>
<dbReference type="SUPFAM" id="SSF56112">
    <property type="entry name" value="Protein kinase-like (PK-like)"/>
    <property type="match status" value="1"/>
</dbReference>
<dbReference type="Pfam" id="PF00560">
    <property type="entry name" value="LRR_1"/>
    <property type="match status" value="3"/>
</dbReference>
<keyword evidence="12 17" id="KW-0472">Membrane</keyword>
<comment type="catalytic activity">
    <reaction evidence="14">
        <text>L-seryl-[protein] + ATP = O-phospho-L-seryl-[protein] + ADP + H(+)</text>
        <dbReference type="Rhea" id="RHEA:17989"/>
        <dbReference type="Rhea" id="RHEA-COMP:9863"/>
        <dbReference type="Rhea" id="RHEA-COMP:11604"/>
        <dbReference type="ChEBI" id="CHEBI:15378"/>
        <dbReference type="ChEBI" id="CHEBI:29999"/>
        <dbReference type="ChEBI" id="CHEBI:30616"/>
        <dbReference type="ChEBI" id="CHEBI:83421"/>
        <dbReference type="ChEBI" id="CHEBI:456216"/>
        <dbReference type="EC" id="2.7.11.1"/>
    </reaction>
</comment>
<dbReference type="Gene3D" id="3.80.10.10">
    <property type="entry name" value="Ribonuclease Inhibitor"/>
    <property type="match status" value="1"/>
</dbReference>
<evidence type="ECO:0000256" key="3">
    <source>
        <dbReference type="ARBA" id="ARBA00022527"/>
    </source>
</evidence>
<evidence type="ECO:0000256" key="2">
    <source>
        <dbReference type="ARBA" id="ARBA00012513"/>
    </source>
</evidence>
<proteinExistence type="predicted"/>
<dbReference type="Proteomes" id="UP001497512">
    <property type="component" value="Chromosome 7"/>
</dbReference>
<dbReference type="Pfam" id="PF07714">
    <property type="entry name" value="PK_Tyr_Ser-Thr"/>
    <property type="match status" value="1"/>
</dbReference>
<evidence type="ECO:0000256" key="15">
    <source>
        <dbReference type="PROSITE-ProRule" id="PRU10141"/>
    </source>
</evidence>
<dbReference type="InterPro" id="IPR008271">
    <property type="entry name" value="Ser/Thr_kinase_AS"/>
</dbReference>
<evidence type="ECO:0000256" key="12">
    <source>
        <dbReference type="ARBA" id="ARBA00023136"/>
    </source>
</evidence>
<evidence type="ECO:0000256" key="16">
    <source>
        <dbReference type="SAM" id="MobiDB-lite"/>
    </source>
</evidence>
<evidence type="ECO:0000256" key="7">
    <source>
        <dbReference type="ARBA" id="ARBA00022737"/>
    </source>
</evidence>
<dbReference type="PROSITE" id="PS00107">
    <property type="entry name" value="PROTEIN_KINASE_ATP"/>
    <property type="match status" value="1"/>
</dbReference>
<dbReference type="InterPro" id="IPR000719">
    <property type="entry name" value="Prot_kinase_dom"/>
</dbReference>
<evidence type="ECO:0000256" key="8">
    <source>
        <dbReference type="ARBA" id="ARBA00022741"/>
    </source>
</evidence>
<dbReference type="InterPro" id="IPR001245">
    <property type="entry name" value="Ser-Thr/Tyr_kinase_cat_dom"/>
</dbReference>
<dbReference type="InterPro" id="IPR001611">
    <property type="entry name" value="Leu-rich_rpt"/>
</dbReference>
<keyword evidence="6 17" id="KW-0812">Transmembrane</keyword>
<organism evidence="19 20">
    <name type="scientific">Sphagnum troendelagicum</name>
    <dbReference type="NCBI Taxonomy" id="128251"/>
    <lineage>
        <taxon>Eukaryota</taxon>
        <taxon>Viridiplantae</taxon>
        <taxon>Streptophyta</taxon>
        <taxon>Embryophyta</taxon>
        <taxon>Bryophyta</taxon>
        <taxon>Sphagnophytina</taxon>
        <taxon>Sphagnopsida</taxon>
        <taxon>Sphagnales</taxon>
        <taxon>Sphagnaceae</taxon>
        <taxon>Sphagnum</taxon>
    </lineage>
</organism>
<keyword evidence="7" id="KW-0677">Repeat</keyword>
<dbReference type="EMBL" id="OZ019899">
    <property type="protein sequence ID" value="CAK9231242.1"/>
    <property type="molecule type" value="Genomic_DNA"/>
</dbReference>
<dbReference type="EC" id="2.7.11.1" evidence="2"/>
<feature type="compositionally biased region" description="Basic and acidic residues" evidence="16">
    <location>
        <begin position="999"/>
        <end position="1008"/>
    </location>
</feature>
<gene>
    <name evidence="19" type="ORF">CSSPTR1EN2_LOCUS20421</name>
</gene>
<evidence type="ECO:0000256" key="13">
    <source>
        <dbReference type="ARBA" id="ARBA00047899"/>
    </source>
</evidence>
<dbReference type="InterPro" id="IPR024788">
    <property type="entry name" value="Malectin-like_Carb-bd_dom"/>
</dbReference>
<dbReference type="Gene3D" id="1.10.510.10">
    <property type="entry name" value="Transferase(Phosphotransferase) domain 1"/>
    <property type="match status" value="1"/>
</dbReference>
<dbReference type="Pfam" id="PF12819">
    <property type="entry name" value="Malectin_like"/>
    <property type="match status" value="1"/>
</dbReference>